<proteinExistence type="predicted"/>
<evidence type="ECO:0000256" key="1">
    <source>
        <dbReference type="SAM" id="MobiDB-lite"/>
    </source>
</evidence>
<name>A0A9X1X5C3_9SPHI</name>
<dbReference type="EMBL" id="JALJEJ010000004">
    <property type="protein sequence ID" value="MCJ8210355.1"/>
    <property type="molecule type" value="Genomic_DNA"/>
</dbReference>
<evidence type="ECO:0000313" key="2">
    <source>
        <dbReference type="EMBL" id="MCJ8210355.1"/>
    </source>
</evidence>
<dbReference type="Proteomes" id="UP001139450">
    <property type="component" value="Unassembled WGS sequence"/>
</dbReference>
<sequence length="61" mass="7248">MITEKGNGNNEEQEWENPLDPEAPADSRDKEQVERQYQEAKRRKENLTETDHLDHPKKESK</sequence>
<feature type="compositionally biased region" description="Low complexity" evidence="1">
    <location>
        <begin position="1"/>
        <end position="10"/>
    </location>
</feature>
<protein>
    <submittedName>
        <fullName evidence="2">Uncharacterized protein</fullName>
    </submittedName>
</protein>
<gene>
    <name evidence="2" type="ORF">MUY27_11605</name>
</gene>
<evidence type="ECO:0000313" key="3">
    <source>
        <dbReference type="Proteomes" id="UP001139450"/>
    </source>
</evidence>
<comment type="caution">
    <text evidence="2">The sequence shown here is derived from an EMBL/GenBank/DDBJ whole genome shotgun (WGS) entry which is preliminary data.</text>
</comment>
<feature type="region of interest" description="Disordered" evidence="1">
    <location>
        <begin position="1"/>
        <end position="61"/>
    </location>
</feature>
<reference evidence="2" key="1">
    <citation type="submission" date="2022-04" db="EMBL/GenBank/DDBJ databases">
        <title>Mucilaginibacter sp. RS28 isolated from freshwater.</title>
        <authorList>
            <person name="Ko S.-R."/>
        </authorList>
    </citation>
    <scope>NUCLEOTIDE SEQUENCE</scope>
    <source>
        <strain evidence="2">RS28</strain>
    </source>
</reference>
<dbReference type="RefSeq" id="WP_245130191.1">
    <property type="nucleotide sequence ID" value="NZ_JALJEJ010000004.1"/>
</dbReference>
<keyword evidence="3" id="KW-1185">Reference proteome</keyword>
<accession>A0A9X1X5C3</accession>
<organism evidence="2 3">
    <name type="scientific">Mucilaginibacter straminoryzae</name>
    <dbReference type="NCBI Taxonomy" id="2932774"/>
    <lineage>
        <taxon>Bacteria</taxon>
        <taxon>Pseudomonadati</taxon>
        <taxon>Bacteroidota</taxon>
        <taxon>Sphingobacteriia</taxon>
        <taxon>Sphingobacteriales</taxon>
        <taxon>Sphingobacteriaceae</taxon>
        <taxon>Mucilaginibacter</taxon>
    </lineage>
</organism>
<feature type="compositionally biased region" description="Basic and acidic residues" evidence="1">
    <location>
        <begin position="25"/>
        <end position="61"/>
    </location>
</feature>
<dbReference type="AlphaFoldDB" id="A0A9X1X5C3"/>